<reference evidence="2" key="1">
    <citation type="submission" date="2019-08" db="EMBL/GenBank/DDBJ databases">
        <authorList>
            <person name="Kucharzyk K."/>
            <person name="Murdoch R.W."/>
            <person name="Higgins S."/>
            <person name="Loffler F."/>
        </authorList>
    </citation>
    <scope>NUCLEOTIDE SEQUENCE</scope>
</reference>
<gene>
    <name evidence="2" type="ORF">SDC9_152858</name>
</gene>
<accession>A0A645EUT0</accession>
<keyword evidence="1" id="KW-1133">Transmembrane helix</keyword>
<sequence length="139" mass="15514">MPRSWRWMSPLRCASATSFEKTFVSAYSFSTISAIERLIDSGLWLVLLFSLFLLNIIVSRSCTGRPMREWSASLASRPRWKSLTLTISRMIEVVTFERPYFKRSSSTSRAIPSAVAGSVPASIISASRILLASQGERSS</sequence>
<evidence type="ECO:0000256" key="1">
    <source>
        <dbReference type="SAM" id="Phobius"/>
    </source>
</evidence>
<name>A0A645EUT0_9ZZZZ</name>
<comment type="caution">
    <text evidence="2">The sequence shown here is derived from an EMBL/GenBank/DDBJ whole genome shotgun (WGS) entry which is preliminary data.</text>
</comment>
<protein>
    <submittedName>
        <fullName evidence="2">Uncharacterized protein</fullName>
    </submittedName>
</protein>
<proteinExistence type="predicted"/>
<keyword evidence="1" id="KW-0812">Transmembrane</keyword>
<organism evidence="2">
    <name type="scientific">bioreactor metagenome</name>
    <dbReference type="NCBI Taxonomy" id="1076179"/>
    <lineage>
        <taxon>unclassified sequences</taxon>
        <taxon>metagenomes</taxon>
        <taxon>ecological metagenomes</taxon>
    </lineage>
</organism>
<dbReference type="EMBL" id="VSSQ01051510">
    <property type="protein sequence ID" value="MPN05607.1"/>
    <property type="molecule type" value="Genomic_DNA"/>
</dbReference>
<dbReference type="AlphaFoldDB" id="A0A645EUT0"/>
<keyword evidence="1" id="KW-0472">Membrane</keyword>
<feature type="transmembrane region" description="Helical" evidence="1">
    <location>
        <begin position="42"/>
        <end position="58"/>
    </location>
</feature>
<evidence type="ECO:0000313" key="2">
    <source>
        <dbReference type="EMBL" id="MPN05607.1"/>
    </source>
</evidence>